<name>A0A2W5SWE0_9BACT</name>
<dbReference type="Proteomes" id="UP000249061">
    <property type="component" value="Unassembled WGS sequence"/>
</dbReference>
<reference evidence="1 2" key="1">
    <citation type="submission" date="2017-08" db="EMBL/GenBank/DDBJ databases">
        <title>Infants hospitalized years apart are colonized by the same room-sourced microbial strains.</title>
        <authorList>
            <person name="Brooks B."/>
            <person name="Olm M.R."/>
            <person name="Firek B.A."/>
            <person name="Baker R."/>
            <person name="Thomas B.C."/>
            <person name="Morowitz M.J."/>
            <person name="Banfield J.F."/>
        </authorList>
    </citation>
    <scope>NUCLEOTIDE SEQUENCE [LARGE SCALE GENOMIC DNA]</scope>
    <source>
        <strain evidence="1">S2_003_000_R2_14</strain>
    </source>
</reference>
<proteinExistence type="predicted"/>
<protein>
    <submittedName>
        <fullName evidence="1">Nuclear transport factor 2 family protein</fullName>
    </submittedName>
</protein>
<evidence type="ECO:0000313" key="1">
    <source>
        <dbReference type="EMBL" id="PZR07290.1"/>
    </source>
</evidence>
<accession>A0A2W5SWE0</accession>
<dbReference type="EMBL" id="QFQP01000032">
    <property type="protein sequence ID" value="PZR07290.1"/>
    <property type="molecule type" value="Genomic_DNA"/>
</dbReference>
<sequence length="99" mass="11276">MFHELPNRLVPEGRQRRLDMTLEASAMAPKVLERQTYVIRRELHGGDTAAVDVDWQATLKVPLGATPAGGELSARISMWLQFRDGKICEQTNFDCYRPF</sequence>
<dbReference type="InterPro" id="IPR032710">
    <property type="entry name" value="NTF2-like_dom_sf"/>
</dbReference>
<comment type="caution">
    <text evidence="1">The sequence shown here is derived from an EMBL/GenBank/DDBJ whole genome shotgun (WGS) entry which is preliminary data.</text>
</comment>
<evidence type="ECO:0000313" key="2">
    <source>
        <dbReference type="Proteomes" id="UP000249061"/>
    </source>
</evidence>
<dbReference type="Gene3D" id="3.10.450.50">
    <property type="match status" value="1"/>
</dbReference>
<organism evidence="1 2">
    <name type="scientific">Archangium gephyra</name>
    <dbReference type="NCBI Taxonomy" id="48"/>
    <lineage>
        <taxon>Bacteria</taxon>
        <taxon>Pseudomonadati</taxon>
        <taxon>Myxococcota</taxon>
        <taxon>Myxococcia</taxon>
        <taxon>Myxococcales</taxon>
        <taxon>Cystobacterineae</taxon>
        <taxon>Archangiaceae</taxon>
        <taxon>Archangium</taxon>
    </lineage>
</organism>
<dbReference type="AlphaFoldDB" id="A0A2W5SWE0"/>
<gene>
    <name evidence="1" type="ORF">DI536_27950</name>
</gene>
<dbReference type="SUPFAM" id="SSF54427">
    <property type="entry name" value="NTF2-like"/>
    <property type="match status" value="1"/>
</dbReference>